<dbReference type="Gene3D" id="3.20.20.70">
    <property type="entry name" value="Aldolase class I"/>
    <property type="match status" value="1"/>
</dbReference>
<dbReference type="UniPathway" id="UPA00031">
    <property type="reaction ID" value="UER00007"/>
</dbReference>
<dbReference type="InterPro" id="IPR026660">
    <property type="entry name" value="PRA-CH"/>
</dbReference>
<evidence type="ECO:0000256" key="15">
    <source>
        <dbReference type="ARBA" id="ARBA00023268"/>
    </source>
</evidence>
<accession>A0A1G6AM42</accession>
<dbReference type="CDD" id="cd11534">
    <property type="entry name" value="NTP-PPase_HisIE_like"/>
    <property type="match status" value="1"/>
</dbReference>
<keyword evidence="15 16" id="KW-0511">Multifunctional enzyme</keyword>
<keyword evidence="10 16" id="KW-0028">Amino-acid biosynthesis</keyword>
<dbReference type="SUPFAM" id="SSF51366">
    <property type="entry name" value="Ribulose-phoshate binding barrel"/>
    <property type="match status" value="1"/>
</dbReference>
<dbReference type="EC" id="3.6.1.31" evidence="16"/>
<gene>
    <name evidence="16" type="primary">hisI</name>
    <name evidence="16" type="synonym">hisIE</name>
    <name evidence="19" type="ORF">SAMN02910417_00705</name>
</gene>
<dbReference type="GO" id="GO:0005524">
    <property type="term" value="F:ATP binding"/>
    <property type="evidence" value="ECO:0007669"/>
    <property type="project" value="UniProtKB-KW"/>
</dbReference>
<keyword evidence="20" id="KW-1185">Reference proteome</keyword>
<dbReference type="PANTHER" id="PTHR42945:SF1">
    <property type="entry name" value="HISTIDINE BIOSYNTHESIS BIFUNCTIONAL PROTEIN HIS7"/>
    <property type="match status" value="1"/>
</dbReference>
<sequence>MVSKYLTALIFLKNGKAVKNFDDHESMGDIFHIAHMYNDGGMDRLMVLDLSTDDKEHEINISVIKELSRIMEIPIIAGGHVNKFDDIKKLLYAGASKVIVNCSKADAIELAQEGAERFGKETIIASIATVDMFFKKKEIVDYVDEFFVLNETTATSFENITDLNYTVFMKEYTFERCVDILKKEKVWGVCGPFLNDVNTDIMKLKKDLSDNGINLDSLVCAISWDQFKLNSDGMIPVVVQDYITDQVLMVAYMNEEAFETTLKLGKMTYWSRSRNELWTKGLTSGHVQYVKALYLDCDNDTILAKVSQVGKSACHTGAVSCFFQELVKKEYVEKNPIKIFENIYRVIEDRKEHPKQGSYTNYLFDNGLDKILKKVGEESTEIVIASKNPDPEEIKYEISDLLYHLMVLMVEKGIDWQDICQELARR</sequence>
<dbReference type="NCBIfam" id="NF002747">
    <property type="entry name" value="PRK02759.1"/>
    <property type="match status" value="1"/>
</dbReference>
<evidence type="ECO:0000256" key="9">
    <source>
        <dbReference type="ARBA" id="ARBA00022490"/>
    </source>
</evidence>
<name>A0A1G6AM42_EUBOX</name>
<dbReference type="HAMAP" id="MF_01019">
    <property type="entry name" value="HisIE"/>
    <property type="match status" value="1"/>
</dbReference>
<feature type="region of interest" description="Phosphoribosyl-ATP pyrophosphohydrolase" evidence="16">
    <location>
        <begin position="340"/>
        <end position="426"/>
    </location>
</feature>
<dbReference type="GO" id="GO:0004635">
    <property type="term" value="F:phosphoribosyl-AMP cyclohydrolase activity"/>
    <property type="evidence" value="ECO:0007669"/>
    <property type="project" value="UniProtKB-UniRule"/>
</dbReference>
<dbReference type="Gene3D" id="1.10.287.1080">
    <property type="entry name" value="MazG-like"/>
    <property type="match status" value="1"/>
</dbReference>
<dbReference type="InterPro" id="IPR011060">
    <property type="entry name" value="RibuloseP-bd_barrel"/>
</dbReference>
<comment type="similarity">
    <text evidence="7 16">In the N-terminal section; belongs to the PRA-CH family.</text>
</comment>
<evidence type="ECO:0000256" key="1">
    <source>
        <dbReference type="ARBA" id="ARBA00000024"/>
    </source>
</evidence>
<keyword evidence="13 16" id="KW-0067">ATP-binding</keyword>
<evidence type="ECO:0000256" key="3">
    <source>
        <dbReference type="ARBA" id="ARBA00004496"/>
    </source>
</evidence>
<dbReference type="InterPro" id="IPR021130">
    <property type="entry name" value="PRib-ATP_PPHydrolase-like"/>
</dbReference>
<evidence type="ECO:0000256" key="4">
    <source>
        <dbReference type="ARBA" id="ARBA00005169"/>
    </source>
</evidence>
<dbReference type="InterPro" id="IPR008179">
    <property type="entry name" value="HisE"/>
</dbReference>
<dbReference type="Gene3D" id="3.10.20.810">
    <property type="entry name" value="Phosphoribosyl-AMP cyclohydrolase"/>
    <property type="match status" value="1"/>
</dbReference>
<protein>
    <recommendedName>
        <fullName evidence="16">Histidine biosynthesis bifunctional protein HisIE</fullName>
    </recommendedName>
    <domain>
        <recommendedName>
            <fullName evidence="16">Phosphoribosyl-AMP cyclohydrolase</fullName>
            <shortName evidence="16">PRA-CH</shortName>
            <ecNumber evidence="16">3.5.4.19</ecNumber>
        </recommendedName>
    </domain>
    <domain>
        <recommendedName>
            <fullName evidence="16">Phosphoribosyl-ATP pyrophosphatase</fullName>
            <shortName evidence="16">PRA-PH</shortName>
            <ecNumber evidence="16">3.6.1.31</ecNumber>
        </recommendedName>
    </domain>
</protein>
<dbReference type="InterPro" id="IPR002496">
    <property type="entry name" value="PRib_AMP_CycHydrolase_dom"/>
</dbReference>
<comment type="pathway">
    <text evidence="5 16">Amino-acid biosynthesis; L-histidine biosynthesis; L-histidine from 5-phospho-alpha-D-ribose 1-diphosphate: step 2/9.</text>
</comment>
<dbReference type="InterPro" id="IPR013785">
    <property type="entry name" value="Aldolase_TIM"/>
</dbReference>
<dbReference type="GO" id="GO:0004636">
    <property type="term" value="F:phosphoribosyl-ATP diphosphatase activity"/>
    <property type="evidence" value="ECO:0007669"/>
    <property type="project" value="UniProtKB-UniRule"/>
</dbReference>
<dbReference type="InterPro" id="IPR023019">
    <property type="entry name" value="His_synth_HisIE"/>
</dbReference>
<keyword evidence="12 16" id="KW-0378">Hydrolase</keyword>
<evidence type="ECO:0000313" key="19">
    <source>
        <dbReference type="EMBL" id="SDB09432.1"/>
    </source>
</evidence>
<feature type="region of interest" description="Phosphoribosyl-AMP cyclohydrolase" evidence="16">
    <location>
        <begin position="1"/>
        <end position="339"/>
    </location>
</feature>
<evidence type="ECO:0000256" key="6">
    <source>
        <dbReference type="ARBA" id="ARBA00007731"/>
    </source>
</evidence>
<dbReference type="PANTHER" id="PTHR42945">
    <property type="entry name" value="HISTIDINE BIOSYNTHESIS BIFUNCTIONAL PROTEIN"/>
    <property type="match status" value="1"/>
</dbReference>
<evidence type="ECO:0000259" key="18">
    <source>
        <dbReference type="Pfam" id="PF01502"/>
    </source>
</evidence>
<evidence type="ECO:0000256" key="13">
    <source>
        <dbReference type="ARBA" id="ARBA00022840"/>
    </source>
</evidence>
<evidence type="ECO:0000313" key="20">
    <source>
        <dbReference type="Proteomes" id="UP000199228"/>
    </source>
</evidence>
<dbReference type="GO" id="GO:0005737">
    <property type="term" value="C:cytoplasm"/>
    <property type="evidence" value="ECO:0007669"/>
    <property type="project" value="UniProtKB-SubCell"/>
</dbReference>
<dbReference type="Pfam" id="PF00977">
    <property type="entry name" value="His_biosynth"/>
    <property type="match status" value="1"/>
</dbReference>
<dbReference type="STRING" id="1732.SAMN02910417_00705"/>
<comment type="catalytic activity">
    <reaction evidence="2 16">
        <text>1-(5-phospho-beta-D-ribosyl)-ATP + H2O = 1-(5-phospho-beta-D-ribosyl)-5'-AMP + diphosphate + H(+)</text>
        <dbReference type="Rhea" id="RHEA:22828"/>
        <dbReference type="ChEBI" id="CHEBI:15377"/>
        <dbReference type="ChEBI" id="CHEBI:15378"/>
        <dbReference type="ChEBI" id="CHEBI:33019"/>
        <dbReference type="ChEBI" id="CHEBI:59457"/>
        <dbReference type="ChEBI" id="CHEBI:73183"/>
        <dbReference type="EC" id="3.6.1.31"/>
    </reaction>
</comment>
<evidence type="ECO:0000256" key="14">
    <source>
        <dbReference type="ARBA" id="ARBA00023102"/>
    </source>
</evidence>
<comment type="similarity">
    <text evidence="8 17">Belongs to the HisA/HisF family.</text>
</comment>
<evidence type="ECO:0000256" key="2">
    <source>
        <dbReference type="ARBA" id="ARBA00001460"/>
    </source>
</evidence>
<dbReference type="NCBIfam" id="NF000768">
    <property type="entry name" value="PRK00051.1"/>
    <property type="match status" value="1"/>
</dbReference>
<keyword evidence="9 16" id="KW-0963">Cytoplasm</keyword>
<evidence type="ECO:0000256" key="11">
    <source>
        <dbReference type="ARBA" id="ARBA00022741"/>
    </source>
</evidence>
<comment type="pathway">
    <text evidence="4 16">Amino-acid biosynthesis; L-histidine biosynthesis; L-histidine from 5-phospho-alpha-D-ribose 1-diphosphate: step 3/9.</text>
</comment>
<dbReference type="InterPro" id="IPR038019">
    <property type="entry name" value="PRib_AMP_CycHydrolase_sf"/>
</dbReference>
<evidence type="ECO:0000256" key="10">
    <source>
        <dbReference type="ARBA" id="ARBA00022605"/>
    </source>
</evidence>
<organism evidence="19 20">
    <name type="scientific">Eubacterium oxidoreducens</name>
    <dbReference type="NCBI Taxonomy" id="1732"/>
    <lineage>
        <taxon>Bacteria</taxon>
        <taxon>Bacillati</taxon>
        <taxon>Bacillota</taxon>
        <taxon>Clostridia</taxon>
        <taxon>Eubacteriales</taxon>
        <taxon>Eubacteriaceae</taxon>
        <taxon>Eubacterium</taxon>
    </lineage>
</organism>
<dbReference type="GO" id="GO:0000105">
    <property type="term" value="P:L-histidine biosynthetic process"/>
    <property type="evidence" value="ECO:0007669"/>
    <property type="project" value="UniProtKB-UniRule"/>
</dbReference>
<dbReference type="InterPro" id="IPR006062">
    <property type="entry name" value="His_biosynth"/>
</dbReference>
<dbReference type="OrthoDB" id="9795769at2"/>
<dbReference type="HAMAP" id="MF_01020">
    <property type="entry name" value="HisE"/>
    <property type="match status" value="1"/>
</dbReference>
<dbReference type="SUPFAM" id="SSF101386">
    <property type="entry name" value="all-alpha NTP pyrophosphatases"/>
    <property type="match status" value="1"/>
</dbReference>
<evidence type="ECO:0000256" key="16">
    <source>
        <dbReference type="HAMAP-Rule" id="MF_01019"/>
    </source>
</evidence>
<dbReference type="RefSeq" id="WP_090172266.1">
    <property type="nucleotide sequence ID" value="NZ_FMXR01000006.1"/>
</dbReference>
<evidence type="ECO:0000256" key="5">
    <source>
        <dbReference type="ARBA" id="ARBA00005204"/>
    </source>
</evidence>
<evidence type="ECO:0000256" key="8">
    <source>
        <dbReference type="ARBA" id="ARBA00009667"/>
    </source>
</evidence>
<comment type="catalytic activity">
    <reaction evidence="1 16">
        <text>1-(5-phospho-beta-D-ribosyl)-5'-AMP + H2O = 1-(5-phospho-beta-D-ribosyl)-5-[(5-phospho-beta-D-ribosylamino)methylideneamino]imidazole-4-carboxamide</text>
        <dbReference type="Rhea" id="RHEA:20049"/>
        <dbReference type="ChEBI" id="CHEBI:15377"/>
        <dbReference type="ChEBI" id="CHEBI:58435"/>
        <dbReference type="ChEBI" id="CHEBI:59457"/>
        <dbReference type="EC" id="3.5.4.19"/>
    </reaction>
</comment>
<reference evidence="19 20" key="1">
    <citation type="submission" date="2016-10" db="EMBL/GenBank/DDBJ databases">
        <authorList>
            <person name="de Groot N.N."/>
        </authorList>
    </citation>
    <scope>NUCLEOTIDE SEQUENCE [LARGE SCALE GENOMIC DNA]</scope>
    <source>
        <strain evidence="19 20">DSM 3217</strain>
    </source>
</reference>
<evidence type="ECO:0000256" key="12">
    <source>
        <dbReference type="ARBA" id="ARBA00022801"/>
    </source>
</evidence>
<evidence type="ECO:0000256" key="17">
    <source>
        <dbReference type="RuleBase" id="RU003657"/>
    </source>
</evidence>
<dbReference type="Pfam" id="PF01502">
    <property type="entry name" value="PRA-CH"/>
    <property type="match status" value="1"/>
</dbReference>
<dbReference type="EC" id="3.5.4.19" evidence="16"/>
<dbReference type="EMBL" id="FMXR01000006">
    <property type="protein sequence ID" value="SDB09432.1"/>
    <property type="molecule type" value="Genomic_DNA"/>
</dbReference>
<evidence type="ECO:0000256" key="7">
    <source>
        <dbReference type="ARBA" id="ARBA00008299"/>
    </source>
</evidence>
<dbReference type="NCBIfam" id="TIGR03188">
    <property type="entry name" value="histidine_hisI"/>
    <property type="match status" value="1"/>
</dbReference>
<dbReference type="SUPFAM" id="SSF141734">
    <property type="entry name" value="HisI-like"/>
    <property type="match status" value="1"/>
</dbReference>
<comment type="subcellular location">
    <subcellularLocation>
        <location evidence="3 16">Cytoplasm</location>
    </subcellularLocation>
</comment>
<dbReference type="Pfam" id="PF01503">
    <property type="entry name" value="PRA-PH"/>
    <property type="match status" value="1"/>
</dbReference>
<dbReference type="AlphaFoldDB" id="A0A1G6AM42"/>
<keyword evidence="14 16" id="KW-0368">Histidine biosynthesis</keyword>
<dbReference type="HAMAP" id="MF_01021">
    <property type="entry name" value="HisI"/>
    <property type="match status" value="1"/>
</dbReference>
<comment type="similarity">
    <text evidence="6 16">In the C-terminal section; belongs to the PRA-PH family.</text>
</comment>
<dbReference type="Proteomes" id="UP000199228">
    <property type="component" value="Unassembled WGS sequence"/>
</dbReference>
<keyword evidence="11 16" id="KW-0547">Nucleotide-binding</keyword>
<feature type="domain" description="Phosphoribosyl-AMP cyclohydrolase" evidence="18">
    <location>
        <begin position="249"/>
        <end position="323"/>
    </location>
</feature>
<proteinExistence type="inferred from homology"/>
<dbReference type="FunFam" id="3.10.20.810:FF:000001">
    <property type="entry name" value="Histidine biosynthesis bifunctional protein HisIE"/>
    <property type="match status" value="1"/>
</dbReference>